<accession>A0A5J4V540</accession>
<dbReference type="AlphaFoldDB" id="A0A5J4V540"/>
<evidence type="ECO:0000313" key="1">
    <source>
        <dbReference type="EMBL" id="KAA6377673.1"/>
    </source>
</evidence>
<proteinExistence type="predicted"/>
<evidence type="ECO:0000313" key="2">
    <source>
        <dbReference type="Proteomes" id="UP000324800"/>
    </source>
</evidence>
<sequence>MFSQARTKATTSSSIQKGAVGATGDALLIAQAHKVVQDYLLLLDGDDKFVLTQKFRAESKASLGGTVYPNEYMKLDEFIVLRPNSQHPVNQTRIDVEPLAQPKQYVSELKYPTFVAHVHVAINVGQRRSETIIFVFDELRNEYFVQLHIIRDF</sequence>
<reference evidence="1 2" key="1">
    <citation type="submission" date="2019-03" db="EMBL/GenBank/DDBJ databases">
        <title>Single cell metagenomics reveals metabolic interactions within the superorganism composed of flagellate Streblomastix strix and complex community of Bacteroidetes bacteria on its surface.</title>
        <authorList>
            <person name="Treitli S.C."/>
            <person name="Kolisko M."/>
            <person name="Husnik F."/>
            <person name="Keeling P."/>
            <person name="Hampl V."/>
        </authorList>
    </citation>
    <scope>NUCLEOTIDE SEQUENCE [LARGE SCALE GENOMIC DNA]</scope>
    <source>
        <strain evidence="1">ST1C</strain>
    </source>
</reference>
<dbReference type="EMBL" id="SNRW01009651">
    <property type="protein sequence ID" value="KAA6377673.1"/>
    <property type="molecule type" value="Genomic_DNA"/>
</dbReference>
<name>A0A5J4V540_9EUKA</name>
<protein>
    <submittedName>
        <fullName evidence="1">Uncharacterized protein</fullName>
    </submittedName>
</protein>
<comment type="caution">
    <text evidence="1">The sequence shown here is derived from an EMBL/GenBank/DDBJ whole genome shotgun (WGS) entry which is preliminary data.</text>
</comment>
<organism evidence="1 2">
    <name type="scientific">Streblomastix strix</name>
    <dbReference type="NCBI Taxonomy" id="222440"/>
    <lineage>
        <taxon>Eukaryota</taxon>
        <taxon>Metamonada</taxon>
        <taxon>Preaxostyla</taxon>
        <taxon>Oxymonadida</taxon>
        <taxon>Streblomastigidae</taxon>
        <taxon>Streblomastix</taxon>
    </lineage>
</organism>
<dbReference type="Proteomes" id="UP000324800">
    <property type="component" value="Unassembled WGS sequence"/>
</dbReference>
<gene>
    <name evidence="1" type="ORF">EZS28_026801</name>
</gene>